<feature type="transmembrane region" description="Helical" evidence="6">
    <location>
        <begin position="214"/>
        <end position="237"/>
    </location>
</feature>
<organism evidence="8 9">
    <name type="scientific">Syncephalastrum racemosum</name>
    <name type="common">Filamentous fungus</name>
    <dbReference type="NCBI Taxonomy" id="13706"/>
    <lineage>
        <taxon>Eukaryota</taxon>
        <taxon>Fungi</taxon>
        <taxon>Fungi incertae sedis</taxon>
        <taxon>Mucoromycota</taxon>
        <taxon>Mucoromycotina</taxon>
        <taxon>Mucoromycetes</taxon>
        <taxon>Mucorales</taxon>
        <taxon>Syncephalastraceae</taxon>
        <taxon>Syncephalastrum</taxon>
    </lineage>
</organism>
<evidence type="ECO:0000313" key="8">
    <source>
        <dbReference type="EMBL" id="ORY97862.1"/>
    </source>
</evidence>
<dbReference type="OrthoDB" id="306876at2759"/>
<evidence type="ECO:0000256" key="6">
    <source>
        <dbReference type="SAM" id="Phobius"/>
    </source>
</evidence>
<dbReference type="AlphaFoldDB" id="A0A1X2HG34"/>
<dbReference type="Proteomes" id="UP000242180">
    <property type="component" value="Unassembled WGS sequence"/>
</dbReference>
<feature type="domain" description="EamA" evidence="7">
    <location>
        <begin position="185"/>
        <end position="313"/>
    </location>
</feature>
<dbReference type="OMA" id="VEIFMGI"/>
<feature type="transmembrane region" description="Helical" evidence="6">
    <location>
        <begin position="33"/>
        <end position="52"/>
    </location>
</feature>
<dbReference type="SUPFAM" id="SSF103481">
    <property type="entry name" value="Multidrug resistance efflux transporter EmrE"/>
    <property type="match status" value="2"/>
</dbReference>
<evidence type="ECO:0000256" key="2">
    <source>
        <dbReference type="ARBA" id="ARBA00022692"/>
    </source>
</evidence>
<dbReference type="PANTHER" id="PTHR22911:SF6">
    <property type="entry name" value="SOLUTE CARRIER FAMILY 35 MEMBER G1"/>
    <property type="match status" value="1"/>
</dbReference>
<dbReference type="GO" id="GO:0016020">
    <property type="term" value="C:membrane"/>
    <property type="evidence" value="ECO:0007669"/>
    <property type="project" value="UniProtKB-SubCell"/>
</dbReference>
<evidence type="ECO:0000256" key="1">
    <source>
        <dbReference type="ARBA" id="ARBA00004141"/>
    </source>
</evidence>
<dbReference type="InterPro" id="IPR000620">
    <property type="entry name" value="EamA_dom"/>
</dbReference>
<accession>A0A1X2HG34</accession>
<feature type="transmembrane region" description="Helical" evidence="6">
    <location>
        <begin position="97"/>
        <end position="115"/>
    </location>
</feature>
<dbReference type="InParanoid" id="A0A1X2HG34"/>
<dbReference type="InterPro" id="IPR037185">
    <property type="entry name" value="EmrE-like"/>
</dbReference>
<comment type="caution">
    <text evidence="8">The sequence shown here is derived from an EMBL/GenBank/DDBJ whole genome shotgun (WGS) entry which is preliminary data.</text>
</comment>
<evidence type="ECO:0000256" key="3">
    <source>
        <dbReference type="ARBA" id="ARBA00022989"/>
    </source>
</evidence>
<feature type="region of interest" description="Disordered" evidence="5">
    <location>
        <begin position="1"/>
        <end position="23"/>
    </location>
</feature>
<feature type="transmembrane region" description="Helical" evidence="6">
    <location>
        <begin position="243"/>
        <end position="263"/>
    </location>
</feature>
<feature type="domain" description="EamA" evidence="7">
    <location>
        <begin position="33"/>
        <end position="165"/>
    </location>
</feature>
<feature type="transmembrane region" description="Helical" evidence="6">
    <location>
        <begin position="300"/>
        <end position="323"/>
    </location>
</feature>
<feature type="transmembrane region" description="Helical" evidence="6">
    <location>
        <begin position="148"/>
        <end position="165"/>
    </location>
</feature>
<protein>
    <recommendedName>
        <fullName evidence="7">EamA domain-containing protein</fullName>
    </recommendedName>
</protein>
<sequence length="326" mass="35276">MTSNGSNTDNSENTPLLGQPATAPVPRRSLETLGLIFMTLSALTFSVMSLFVKINGSSFPSFEIVFARSFVQAILALIACAVLKVNPLGRRDLRGWLALRGFLGSLGLAFLFYSLTQLPLADATVMFFLNPTFTAILAALLLKEPFTLLDGTCAAFCMIGAILVSKPEFIFGHSESHKPLQLLPVLSAIVGGLVAASAYVTVRKLGKSAHFLVHCFYFGAISTIMSPILAVIFGQSFIVPDTTWNWCALLITGIAAFIGQCFLNTGLQLAPAGPATLMRMNDIVFAFLFGIFILGEWPDLYSILGAILITIMTTVMGLHKYFLSRR</sequence>
<gene>
    <name evidence="8" type="ORF">BCR43DRAFT_437324</name>
</gene>
<dbReference type="Pfam" id="PF00892">
    <property type="entry name" value="EamA"/>
    <property type="match status" value="2"/>
</dbReference>
<keyword evidence="4 6" id="KW-0472">Membrane</keyword>
<keyword evidence="9" id="KW-1185">Reference proteome</keyword>
<dbReference type="Gene3D" id="1.10.3730.20">
    <property type="match status" value="1"/>
</dbReference>
<dbReference type="EMBL" id="MCGN01000004">
    <property type="protein sequence ID" value="ORY97862.1"/>
    <property type="molecule type" value="Genomic_DNA"/>
</dbReference>
<feature type="transmembrane region" description="Helical" evidence="6">
    <location>
        <begin position="185"/>
        <end position="202"/>
    </location>
</feature>
<feature type="compositionally biased region" description="Polar residues" evidence="5">
    <location>
        <begin position="1"/>
        <end position="16"/>
    </location>
</feature>
<name>A0A1X2HG34_SYNRA</name>
<evidence type="ECO:0000313" key="9">
    <source>
        <dbReference type="Proteomes" id="UP000242180"/>
    </source>
</evidence>
<comment type="subcellular location">
    <subcellularLocation>
        <location evidence="1">Membrane</location>
        <topology evidence="1">Multi-pass membrane protein</topology>
    </subcellularLocation>
</comment>
<keyword evidence="3 6" id="KW-1133">Transmembrane helix</keyword>
<proteinExistence type="predicted"/>
<evidence type="ECO:0000259" key="7">
    <source>
        <dbReference type="Pfam" id="PF00892"/>
    </source>
</evidence>
<evidence type="ECO:0000256" key="5">
    <source>
        <dbReference type="SAM" id="MobiDB-lite"/>
    </source>
</evidence>
<keyword evidence="2 6" id="KW-0812">Transmembrane</keyword>
<dbReference type="PANTHER" id="PTHR22911">
    <property type="entry name" value="ACYL-MALONYL CONDENSING ENZYME-RELATED"/>
    <property type="match status" value="1"/>
</dbReference>
<reference evidence="8 9" key="1">
    <citation type="submission" date="2016-07" db="EMBL/GenBank/DDBJ databases">
        <title>Pervasive Adenine N6-methylation of Active Genes in Fungi.</title>
        <authorList>
            <consortium name="DOE Joint Genome Institute"/>
            <person name="Mondo S.J."/>
            <person name="Dannebaum R.O."/>
            <person name="Kuo R.C."/>
            <person name="Labutti K."/>
            <person name="Haridas S."/>
            <person name="Kuo A."/>
            <person name="Salamov A."/>
            <person name="Ahrendt S.R."/>
            <person name="Lipzen A."/>
            <person name="Sullivan W."/>
            <person name="Andreopoulos W.B."/>
            <person name="Clum A."/>
            <person name="Lindquist E."/>
            <person name="Daum C."/>
            <person name="Ramamoorthy G.K."/>
            <person name="Gryganskyi A."/>
            <person name="Culley D."/>
            <person name="Magnuson J.K."/>
            <person name="James T.Y."/>
            <person name="O'Malley M.A."/>
            <person name="Stajich J.E."/>
            <person name="Spatafora J.W."/>
            <person name="Visel A."/>
            <person name="Grigoriev I.V."/>
        </authorList>
    </citation>
    <scope>NUCLEOTIDE SEQUENCE [LARGE SCALE GENOMIC DNA]</scope>
    <source>
        <strain evidence="8 9">NRRL 2496</strain>
    </source>
</reference>
<feature type="transmembrane region" description="Helical" evidence="6">
    <location>
        <begin position="64"/>
        <end position="85"/>
    </location>
</feature>
<evidence type="ECO:0000256" key="4">
    <source>
        <dbReference type="ARBA" id="ARBA00023136"/>
    </source>
</evidence>
<dbReference type="STRING" id="13706.A0A1X2HG34"/>
<feature type="transmembrane region" description="Helical" evidence="6">
    <location>
        <begin position="275"/>
        <end position="294"/>
    </location>
</feature>
<feature type="transmembrane region" description="Helical" evidence="6">
    <location>
        <begin position="121"/>
        <end position="141"/>
    </location>
</feature>